<comment type="similarity">
    <text evidence="1">Belongs to the eukaryotic ribosomal protein eS19 family.</text>
</comment>
<proteinExistence type="inferred from homology"/>
<evidence type="ECO:0000256" key="3">
    <source>
        <dbReference type="ARBA" id="ARBA00023274"/>
    </source>
</evidence>
<dbReference type="GO" id="GO:0000028">
    <property type="term" value="P:ribosomal small subunit assembly"/>
    <property type="evidence" value="ECO:0007669"/>
    <property type="project" value="TreeGrafter"/>
</dbReference>
<keyword evidence="2 5" id="KW-0689">Ribosomal protein</keyword>
<dbReference type="SMART" id="SM01413">
    <property type="entry name" value="Ribosomal_S19e"/>
    <property type="match status" value="1"/>
</dbReference>
<sequence>MVRIGATKCTGQRPTKGKRRRANDDGQAMMGKRRWARDDGRSSLFCSSHFIEEIVIFLVELPPWADIVKAAGFKELAPYDAVGTTCELVTSMARKIYSRGGLGVGALKQIYGGSKRNDTKILDQVAGQIVVIDQLPLFLN</sequence>
<evidence type="ECO:0000256" key="2">
    <source>
        <dbReference type="ARBA" id="ARBA00022980"/>
    </source>
</evidence>
<dbReference type="Gene3D" id="1.10.10.10">
    <property type="entry name" value="Winged helix-like DNA-binding domain superfamily/Winged helix DNA-binding domain"/>
    <property type="match status" value="1"/>
</dbReference>
<name>A0A5A7UIG7_CUCMM</name>
<dbReference type="Pfam" id="PF01090">
    <property type="entry name" value="Ribosomal_S19e"/>
    <property type="match status" value="1"/>
</dbReference>
<dbReference type="InterPro" id="IPR001266">
    <property type="entry name" value="Ribosomal_eS19"/>
</dbReference>
<evidence type="ECO:0000313" key="5">
    <source>
        <dbReference type="EMBL" id="KAA0054367.1"/>
    </source>
</evidence>
<dbReference type="STRING" id="1194695.A0A5A7UIG7"/>
<dbReference type="AlphaFoldDB" id="A0A5A7UIG7"/>
<keyword evidence="3" id="KW-0687">Ribonucleoprotein</keyword>
<evidence type="ECO:0000256" key="4">
    <source>
        <dbReference type="SAM" id="MobiDB-lite"/>
    </source>
</evidence>
<dbReference type="GO" id="GO:0003735">
    <property type="term" value="F:structural constituent of ribosome"/>
    <property type="evidence" value="ECO:0007669"/>
    <property type="project" value="InterPro"/>
</dbReference>
<evidence type="ECO:0000313" key="6">
    <source>
        <dbReference type="Proteomes" id="UP000321393"/>
    </source>
</evidence>
<dbReference type="PANTHER" id="PTHR11710:SF0">
    <property type="entry name" value="40S RIBOSOMAL PROTEIN S19"/>
    <property type="match status" value="1"/>
</dbReference>
<feature type="region of interest" description="Disordered" evidence="4">
    <location>
        <begin position="1"/>
        <end position="32"/>
    </location>
</feature>
<dbReference type="GO" id="GO:0022627">
    <property type="term" value="C:cytosolic small ribosomal subunit"/>
    <property type="evidence" value="ECO:0007669"/>
    <property type="project" value="TreeGrafter"/>
</dbReference>
<dbReference type="InterPro" id="IPR036390">
    <property type="entry name" value="WH_DNA-bd_sf"/>
</dbReference>
<dbReference type="OrthoDB" id="428974at2759"/>
<comment type="caution">
    <text evidence="5">The sequence shown here is derived from an EMBL/GenBank/DDBJ whole genome shotgun (WGS) entry which is preliminary data.</text>
</comment>
<accession>A0A5A7UIG7</accession>
<dbReference type="InterPro" id="IPR036388">
    <property type="entry name" value="WH-like_DNA-bd_sf"/>
</dbReference>
<dbReference type="GO" id="GO:0003723">
    <property type="term" value="F:RNA binding"/>
    <property type="evidence" value="ECO:0007669"/>
    <property type="project" value="TreeGrafter"/>
</dbReference>
<dbReference type="EMBL" id="SSTE01008830">
    <property type="protein sequence ID" value="KAA0054367.1"/>
    <property type="molecule type" value="Genomic_DNA"/>
</dbReference>
<dbReference type="PANTHER" id="PTHR11710">
    <property type="entry name" value="40S RIBOSOMAL PROTEIN S19"/>
    <property type="match status" value="1"/>
</dbReference>
<organism evidence="5 6">
    <name type="scientific">Cucumis melo var. makuwa</name>
    <name type="common">Oriental melon</name>
    <dbReference type="NCBI Taxonomy" id="1194695"/>
    <lineage>
        <taxon>Eukaryota</taxon>
        <taxon>Viridiplantae</taxon>
        <taxon>Streptophyta</taxon>
        <taxon>Embryophyta</taxon>
        <taxon>Tracheophyta</taxon>
        <taxon>Spermatophyta</taxon>
        <taxon>Magnoliopsida</taxon>
        <taxon>eudicotyledons</taxon>
        <taxon>Gunneridae</taxon>
        <taxon>Pentapetalae</taxon>
        <taxon>rosids</taxon>
        <taxon>fabids</taxon>
        <taxon>Cucurbitales</taxon>
        <taxon>Cucurbitaceae</taxon>
        <taxon>Benincaseae</taxon>
        <taxon>Cucumis</taxon>
    </lineage>
</organism>
<reference evidence="5 6" key="1">
    <citation type="submission" date="2019-08" db="EMBL/GenBank/DDBJ databases">
        <title>Draft genome sequences of two oriental melons (Cucumis melo L. var makuwa).</title>
        <authorList>
            <person name="Kwon S.-Y."/>
        </authorList>
    </citation>
    <scope>NUCLEOTIDE SEQUENCE [LARGE SCALE GENOMIC DNA]</scope>
    <source>
        <strain evidence="6">cv. SW 3</strain>
        <tissue evidence="5">Leaf</tissue>
    </source>
</reference>
<dbReference type="SUPFAM" id="SSF46785">
    <property type="entry name" value="Winged helix' DNA-binding domain"/>
    <property type="match status" value="1"/>
</dbReference>
<gene>
    <name evidence="5" type="ORF">E6C27_scaffold24G00980</name>
</gene>
<dbReference type="GO" id="GO:0006412">
    <property type="term" value="P:translation"/>
    <property type="evidence" value="ECO:0007669"/>
    <property type="project" value="InterPro"/>
</dbReference>
<protein>
    <submittedName>
        <fullName evidence="5">40S ribosomal protein S19-3-like</fullName>
    </submittedName>
</protein>
<evidence type="ECO:0000256" key="1">
    <source>
        <dbReference type="ARBA" id="ARBA00010014"/>
    </source>
</evidence>
<dbReference type="Proteomes" id="UP000321393">
    <property type="component" value="Unassembled WGS sequence"/>
</dbReference>